<feature type="chain" id="PRO_5041930140" evidence="1">
    <location>
        <begin position="16"/>
        <end position="265"/>
    </location>
</feature>
<proteinExistence type="predicted"/>
<gene>
    <name evidence="3" type="ORF">B0H65DRAFT_512827</name>
</gene>
<feature type="signal peptide" evidence="1">
    <location>
        <begin position="1"/>
        <end position="15"/>
    </location>
</feature>
<evidence type="ECO:0000256" key="1">
    <source>
        <dbReference type="SAM" id="SignalP"/>
    </source>
</evidence>
<dbReference type="InterPro" id="IPR002925">
    <property type="entry name" value="Dienelactn_hydro"/>
</dbReference>
<comment type="caution">
    <text evidence="3">The sequence shown here is derived from an EMBL/GenBank/DDBJ whole genome shotgun (WGS) entry which is preliminary data.</text>
</comment>
<protein>
    <submittedName>
        <fullName evidence="3">Alpha/Beta hydrolase protein</fullName>
    </submittedName>
</protein>
<dbReference type="EMBL" id="JAUEPP010000010">
    <property type="protein sequence ID" value="KAK3334667.1"/>
    <property type="molecule type" value="Genomic_DNA"/>
</dbReference>
<dbReference type="AlphaFoldDB" id="A0AAE0MJE1"/>
<accession>A0AAE0MJE1</accession>
<evidence type="ECO:0000313" key="4">
    <source>
        <dbReference type="Proteomes" id="UP001278500"/>
    </source>
</evidence>
<reference evidence="3" key="2">
    <citation type="submission" date="2023-06" db="EMBL/GenBank/DDBJ databases">
        <authorList>
            <consortium name="Lawrence Berkeley National Laboratory"/>
            <person name="Haridas S."/>
            <person name="Hensen N."/>
            <person name="Bonometti L."/>
            <person name="Westerberg I."/>
            <person name="Brannstrom I.O."/>
            <person name="Guillou S."/>
            <person name="Cros-Aarteil S."/>
            <person name="Calhoun S."/>
            <person name="Kuo A."/>
            <person name="Mondo S."/>
            <person name="Pangilinan J."/>
            <person name="Riley R."/>
            <person name="Labutti K."/>
            <person name="Andreopoulos B."/>
            <person name="Lipzen A."/>
            <person name="Chen C."/>
            <person name="Yanf M."/>
            <person name="Daum C."/>
            <person name="Ng V."/>
            <person name="Clum A."/>
            <person name="Steindorff A."/>
            <person name="Ohm R."/>
            <person name="Martin F."/>
            <person name="Silar P."/>
            <person name="Natvig D."/>
            <person name="Lalanne C."/>
            <person name="Gautier V."/>
            <person name="Ament-Velasquez S.L."/>
            <person name="Kruys A."/>
            <person name="Hutchinson M.I."/>
            <person name="Powell A.J."/>
            <person name="Barry K."/>
            <person name="Miller A.N."/>
            <person name="Grigoriev I.V."/>
            <person name="Debuchy R."/>
            <person name="Gladieux P."/>
            <person name="Thoren M.H."/>
            <person name="Johannesson H."/>
        </authorList>
    </citation>
    <scope>NUCLEOTIDE SEQUENCE</scope>
    <source>
        <strain evidence="3">CBS 560.94</strain>
    </source>
</reference>
<evidence type="ECO:0000313" key="3">
    <source>
        <dbReference type="EMBL" id="KAK3334667.1"/>
    </source>
</evidence>
<keyword evidence="4" id="KW-1185">Reference proteome</keyword>
<dbReference type="RefSeq" id="XP_062676833.1">
    <property type="nucleotide sequence ID" value="XM_062828607.1"/>
</dbReference>
<dbReference type="Pfam" id="PF01738">
    <property type="entry name" value="DLH"/>
    <property type="match status" value="1"/>
</dbReference>
<dbReference type="SUPFAM" id="SSF53474">
    <property type="entry name" value="alpha/beta-Hydrolases"/>
    <property type="match status" value="1"/>
</dbReference>
<keyword evidence="1" id="KW-0732">Signal</keyword>
<sequence length="265" mass="28961">MHILLFLTFPLLSSCNSISKISTPYGTWNLKFGTTEVHNNITLYISRPPSDSSATVHPNTAILYLTDVFGLALPQNLLLVDSFARAGYLTVAPDLFSSSPAPGDINVPGFNTTLFLSQHQPNVTDPIIASTISSLRSCLNVTRIGAAGYCYGGRYAFRFLDDTRPPEGRVDAAFTAHPSLLENQEILGIQGPVSVAAAENDELMPPERRAEIEALLRQTGREYMVSLYSGTGHGFAVSADLSDRAQRFAKESAFLQAVRWFGEWL</sequence>
<dbReference type="InterPro" id="IPR029058">
    <property type="entry name" value="AB_hydrolase_fold"/>
</dbReference>
<dbReference type="Proteomes" id="UP001278500">
    <property type="component" value="Unassembled WGS sequence"/>
</dbReference>
<reference evidence="3" key="1">
    <citation type="journal article" date="2023" name="Mol. Phylogenet. Evol.">
        <title>Genome-scale phylogeny and comparative genomics of the fungal order Sordariales.</title>
        <authorList>
            <person name="Hensen N."/>
            <person name="Bonometti L."/>
            <person name="Westerberg I."/>
            <person name="Brannstrom I.O."/>
            <person name="Guillou S."/>
            <person name="Cros-Aarteil S."/>
            <person name="Calhoun S."/>
            <person name="Haridas S."/>
            <person name="Kuo A."/>
            <person name="Mondo S."/>
            <person name="Pangilinan J."/>
            <person name="Riley R."/>
            <person name="LaButti K."/>
            <person name="Andreopoulos B."/>
            <person name="Lipzen A."/>
            <person name="Chen C."/>
            <person name="Yan M."/>
            <person name="Daum C."/>
            <person name="Ng V."/>
            <person name="Clum A."/>
            <person name="Steindorff A."/>
            <person name="Ohm R.A."/>
            <person name="Martin F."/>
            <person name="Silar P."/>
            <person name="Natvig D.O."/>
            <person name="Lalanne C."/>
            <person name="Gautier V."/>
            <person name="Ament-Velasquez S.L."/>
            <person name="Kruys A."/>
            <person name="Hutchinson M.I."/>
            <person name="Powell A.J."/>
            <person name="Barry K."/>
            <person name="Miller A.N."/>
            <person name="Grigoriev I.V."/>
            <person name="Debuchy R."/>
            <person name="Gladieux P."/>
            <person name="Hiltunen Thoren M."/>
            <person name="Johannesson H."/>
        </authorList>
    </citation>
    <scope>NUCLEOTIDE SEQUENCE</scope>
    <source>
        <strain evidence="3">CBS 560.94</strain>
    </source>
</reference>
<organism evidence="3 4">
    <name type="scientific">Neurospora tetraspora</name>
    <dbReference type="NCBI Taxonomy" id="94610"/>
    <lineage>
        <taxon>Eukaryota</taxon>
        <taxon>Fungi</taxon>
        <taxon>Dikarya</taxon>
        <taxon>Ascomycota</taxon>
        <taxon>Pezizomycotina</taxon>
        <taxon>Sordariomycetes</taxon>
        <taxon>Sordariomycetidae</taxon>
        <taxon>Sordariales</taxon>
        <taxon>Sordariaceae</taxon>
        <taxon>Neurospora</taxon>
    </lineage>
</organism>
<evidence type="ECO:0000259" key="2">
    <source>
        <dbReference type="Pfam" id="PF01738"/>
    </source>
</evidence>
<dbReference type="PANTHER" id="PTHR17630">
    <property type="entry name" value="DIENELACTONE HYDROLASE"/>
    <property type="match status" value="1"/>
</dbReference>
<dbReference type="PANTHER" id="PTHR17630:SF44">
    <property type="entry name" value="PROTEIN AIM2"/>
    <property type="match status" value="1"/>
</dbReference>
<name>A0AAE0MJE1_9PEZI</name>
<dbReference type="GeneID" id="87865761"/>
<dbReference type="GO" id="GO:0016787">
    <property type="term" value="F:hydrolase activity"/>
    <property type="evidence" value="ECO:0007669"/>
    <property type="project" value="UniProtKB-KW"/>
</dbReference>
<keyword evidence="3" id="KW-0378">Hydrolase</keyword>
<dbReference type="Gene3D" id="3.40.50.1820">
    <property type="entry name" value="alpha/beta hydrolase"/>
    <property type="match status" value="1"/>
</dbReference>
<feature type="domain" description="Dienelactone hydrolase" evidence="2">
    <location>
        <begin position="56"/>
        <end position="263"/>
    </location>
</feature>